<evidence type="ECO:0000256" key="1">
    <source>
        <dbReference type="SAM" id="Phobius"/>
    </source>
</evidence>
<reference evidence="3" key="1">
    <citation type="submission" date="2019-04" db="EMBL/GenBank/DDBJ databases">
        <title>Friends and foes A comparative genomics studyof 23 Aspergillus species from section Flavi.</title>
        <authorList>
            <consortium name="DOE Joint Genome Institute"/>
            <person name="Kjaerbolling I."/>
            <person name="Vesth T."/>
            <person name="Frisvad J.C."/>
            <person name="Nybo J.L."/>
            <person name="Theobald S."/>
            <person name="Kildgaard S."/>
            <person name="Isbrandt T."/>
            <person name="Kuo A."/>
            <person name="Sato A."/>
            <person name="Lyhne E.K."/>
            <person name="Kogle M.E."/>
            <person name="Wiebenga A."/>
            <person name="Kun R.S."/>
            <person name="Lubbers R.J."/>
            <person name="Makela M.R."/>
            <person name="Barry K."/>
            <person name="Chovatia M."/>
            <person name="Clum A."/>
            <person name="Daum C."/>
            <person name="Haridas S."/>
            <person name="He G."/>
            <person name="LaButti K."/>
            <person name="Lipzen A."/>
            <person name="Mondo S."/>
            <person name="Riley R."/>
            <person name="Salamov A."/>
            <person name="Simmons B.A."/>
            <person name="Magnuson J.K."/>
            <person name="Henrissat B."/>
            <person name="Mortensen U.H."/>
            <person name="Larsen T.O."/>
            <person name="Devries R.P."/>
            <person name="Grigoriev I.V."/>
            <person name="Machida M."/>
            <person name="Baker S.E."/>
            <person name="Andersen M.R."/>
        </authorList>
    </citation>
    <scope>NUCLEOTIDE SEQUENCE [LARGE SCALE GENOMIC DNA]</scope>
    <source>
        <strain evidence="3">CBS 130015</strain>
    </source>
</reference>
<gene>
    <name evidence="2" type="ORF">BDV41DRAFT_61252</name>
</gene>
<organism evidence="2 3">
    <name type="scientific">Aspergillus transmontanensis</name>
    <dbReference type="NCBI Taxonomy" id="1034304"/>
    <lineage>
        <taxon>Eukaryota</taxon>
        <taxon>Fungi</taxon>
        <taxon>Dikarya</taxon>
        <taxon>Ascomycota</taxon>
        <taxon>Pezizomycotina</taxon>
        <taxon>Eurotiomycetes</taxon>
        <taxon>Eurotiomycetidae</taxon>
        <taxon>Eurotiales</taxon>
        <taxon>Aspergillaceae</taxon>
        <taxon>Aspergillus</taxon>
        <taxon>Aspergillus subgen. Circumdati</taxon>
    </lineage>
</organism>
<keyword evidence="1" id="KW-1133">Transmembrane helix</keyword>
<dbReference type="AlphaFoldDB" id="A0A5N6VG57"/>
<feature type="transmembrane region" description="Helical" evidence="1">
    <location>
        <begin position="20"/>
        <end position="40"/>
    </location>
</feature>
<name>A0A5N6VG57_9EURO</name>
<dbReference type="EMBL" id="ML738412">
    <property type="protein sequence ID" value="KAE8307268.1"/>
    <property type="molecule type" value="Genomic_DNA"/>
</dbReference>
<keyword evidence="1" id="KW-0812">Transmembrane</keyword>
<evidence type="ECO:0000313" key="2">
    <source>
        <dbReference type="EMBL" id="KAE8307268.1"/>
    </source>
</evidence>
<accession>A0A5N6VG57</accession>
<keyword evidence="3" id="KW-1185">Reference proteome</keyword>
<sequence length="60" mass="6548">MGAPRTPFGLVGWDRLSDLYLMTSFVLFWVVLEVIGGHWASLALNTPNTPTATSILIGWG</sequence>
<evidence type="ECO:0000313" key="3">
    <source>
        <dbReference type="Proteomes" id="UP000325433"/>
    </source>
</evidence>
<proteinExistence type="predicted"/>
<keyword evidence="1" id="KW-0472">Membrane</keyword>
<dbReference type="Proteomes" id="UP000325433">
    <property type="component" value="Unassembled WGS sequence"/>
</dbReference>
<protein>
    <submittedName>
        <fullName evidence="2">Uncharacterized protein</fullName>
    </submittedName>
</protein>